<dbReference type="GO" id="GO:0061630">
    <property type="term" value="F:ubiquitin protein ligase activity"/>
    <property type="evidence" value="ECO:0007669"/>
    <property type="project" value="TreeGrafter"/>
</dbReference>
<evidence type="ECO:0000256" key="5">
    <source>
        <dbReference type="SAM" id="MobiDB-lite"/>
    </source>
</evidence>
<organism evidence="9">
    <name type="scientific">Polytomella parva</name>
    <dbReference type="NCBI Taxonomy" id="51329"/>
    <lineage>
        <taxon>Eukaryota</taxon>
        <taxon>Viridiplantae</taxon>
        <taxon>Chlorophyta</taxon>
        <taxon>core chlorophytes</taxon>
        <taxon>Chlorophyceae</taxon>
        <taxon>CS clade</taxon>
        <taxon>Chlamydomonadales</taxon>
        <taxon>Chlamydomonadaceae</taxon>
        <taxon>Polytomella</taxon>
    </lineage>
</organism>
<dbReference type="GO" id="GO:0016567">
    <property type="term" value="P:protein ubiquitination"/>
    <property type="evidence" value="ECO:0007669"/>
    <property type="project" value="TreeGrafter"/>
</dbReference>
<evidence type="ECO:0000256" key="4">
    <source>
        <dbReference type="PROSITE-ProRule" id="PRU00601"/>
    </source>
</evidence>
<dbReference type="InterPro" id="IPR001841">
    <property type="entry name" value="Znf_RING"/>
</dbReference>
<dbReference type="Pfam" id="PF13639">
    <property type="entry name" value="zf-RING_2"/>
    <property type="match status" value="1"/>
</dbReference>
<dbReference type="InterPro" id="IPR013083">
    <property type="entry name" value="Znf_RING/FYVE/PHD"/>
</dbReference>
<feature type="domain" description="CHY-type" evidence="7">
    <location>
        <begin position="83"/>
        <end position="159"/>
    </location>
</feature>
<feature type="compositionally biased region" description="Acidic residues" evidence="5">
    <location>
        <begin position="61"/>
        <end position="70"/>
    </location>
</feature>
<dbReference type="SMART" id="SM00184">
    <property type="entry name" value="RING"/>
    <property type="match status" value="1"/>
</dbReference>
<keyword evidence="1" id="KW-0479">Metal-binding</keyword>
<dbReference type="InterPro" id="IPR008913">
    <property type="entry name" value="Znf_CHY"/>
</dbReference>
<dbReference type="PROSITE" id="PS51270">
    <property type="entry name" value="ZF_CTCHY"/>
    <property type="match status" value="1"/>
</dbReference>
<dbReference type="Gene3D" id="3.30.40.10">
    <property type="entry name" value="Zinc/RING finger domain, C3HC4 (zinc finger)"/>
    <property type="match status" value="1"/>
</dbReference>
<evidence type="ECO:0000256" key="1">
    <source>
        <dbReference type="ARBA" id="ARBA00022723"/>
    </source>
</evidence>
<dbReference type="EMBL" id="HBFM01022988">
    <property type="protein sequence ID" value="CAD8780486.1"/>
    <property type="molecule type" value="Transcribed_RNA"/>
</dbReference>
<gene>
    <name evidence="9" type="ORF">PPAR00522_LOCUS14907</name>
</gene>
<feature type="compositionally biased region" description="Basic and acidic residues" evidence="5">
    <location>
        <begin position="43"/>
        <end position="60"/>
    </location>
</feature>
<dbReference type="GO" id="GO:0005634">
    <property type="term" value="C:nucleus"/>
    <property type="evidence" value="ECO:0007669"/>
    <property type="project" value="TreeGrafter"/>
</dbReference>
<feature type="domain" description="CTCHY-type" evidence="8">
    <location>
        <begin position="161"/>
        <end position="225"/>
    </location>
</feature>
<evidence type="ECO:0000256" key="3">
    <source>
        <dbReference type="ARBA" id="ARBA00022833"/>
    </source>
</evidence>
<dbReference type="PANTHER" id="PTHR21319">
    <property type="entry name" value="RING FINGER AND CHY ZINC FINGER DOMAIN-CONTAINING PROTEIN 1"/>
    <property type="match status" value="1"/>
</dbReference>
<keyword evidence="3" id="KW-0862">Zinc</keyword>
<dbReference type="GO" id="GO:0008270">
    <property type="term" value="F:zinc ion binding"/>
    <property type="evidence" value="ECO:0007669"/>
    <property type="project" value="UniProtKB-KW"/>
</dbReference>
<feature type="domain" description="RING-type" evidence="6">
    <location>
        <begin position="226"/>
        <end position="270"/>
    </location>
</feature>
<evidence type="ECO:0000259" key="7">
    <source>
        <dbReference type="PROSITE" id="PS51266"/>
    </source>
</evidence>
<protein>
    <submittedName>
        <fullName evidence="9">Uncharacterized protein</fullName>
    </submittedName>
</protein>
<dbReference type="InterPro" id="IPR017921">
    <property type="entry name" value="Znf_CTCHY"/>
</dbReference>
<proteinExistence type="predicted"/>
<dbReference type="GO" id="GO:0006511">
    <property type="term" value="P:ubiquitin-dependent protein catabolic process"/>
    <property type="evidence" value="ECO:0007669"/>
    <property type="project" value="TreeGrafter"/>
</dbReference>
<evidence type="ECO:0000313" key="9">
    <source>
        <dbReference type="EMBL" id="CAD8780486.1"/>
    </source>
</evidence>
<feature type="compositionally biased region" description="Acidic residues" evidence="5">
    <location>
        <begin position="29"/>
        <end position="42"/>
    </location>
</feature>
<feature type="region of interest" description="Disordered" evidence="5">
    <location>
        <begin position="1"/>
        <end position="70"/>
    </location>
</feature>
<evidence type="ECO:0000259" key="8">
    <source>
        <dbReference type="PROSITE" id="PS51270"/>
    </source>
</evidence>
<dbReference type="AlphaFoldDB" id="A0A7S0YK97"/>
<name>A0A7S0YK97_9CHLO</name>
<dbReference type="SUPFAM" id="SSF161245">
    <property type="entry name" value="Zinc hairpin stack"/>
    <property type="match status" value="1"/>
</dbReference>
<keyword evidence="2 4" id="KW-0863">Zinc-finger</keyword>
<evidence type="ECO:0000259" key="6">
    <source>
        <dbReference type="PROSITE" id="PS50089"/>
    </source>
</evidence>
<reference evidence="9" key="1">
    <citation type="submission" date="2021-01" db="EMBL/GenBank/DDBJ databases">
        <authorList>
            <person name="Corre E."/>
            <person name="Pelletier E."/>
            <person name="Niang G."/>
            <person name="Scheremetjew M."/>
            <person name="Finn R."/>
            <person name="Kale V."/>
            <person name="Holt S."/>
            <person name="Cochrane G."/>
            <person name="Meng A."/>
            <person name="Brown T."/>
            <person name="Cohen L."/>
        </authorList>
    </citation>
    <scope>NUCLEOTIDE SEQUENCE</scope>
    <source>
        <strain evidence="9">SAG 63-3</strain>
    </source>
</reference>
<dbReference type="PANTHER" id="PTHR21319:SF53">
    <property type="entry name" value="RING FINGER AND CHY ZINC FINGER DOMAIN-CONTAINING PROTEIN 1"/>
    <property type="match status" value="1"/>
</dbReference>
<dbReference type="SUPFAM" id="SSF161219">
    <property type="entry name" value="CHY zinc finger-like"/>
    <property type="match status" value="1"/>
</dbReference>
<sequence length="338" mass="38392">MRENHVDSNGHNVSGELDESGRTSNGSDSGDENENEGEEESESEIKIESEEENESIRENESENEEENDGETETAILGAITTNSSPPKYGCQHYRRRAKLVAPCCQQVFFCRHCHNDAMDINHPDPRLAHKIDRHAVAEVVCSECNTRQPKSDVCIACSIKFAAYYCATCSFYDDEISKGFFHCEQCGICRVGGRENFFHCPTCNCCFPHSIKESHKCFQDALKKDCPVCLDFLFDSTHSASVLKCGHTIHSHCFQKWCRVNSFQQCPVCKKNNLSDPERVWEQYDTYMTNHPMPEEYKDMPKQTILCNDCLVKSHVPFSFIAHKCEACQGYNTDVVVS</sequence>
<dbReference type="Pfam" id="PF05495">
    <property type="entry name" value="zf-CHY"/>
    <property type="match status" value="1"/>
</dbReference>
<dbReference type="Gene3D" id="2.20.28.10">
    <property type="match status" value="1"/>
</dbReference>
<dbReference type="InterPro" id="IPR039512">
    <property type="entry name" value="RCHY1_zinc-ribbon"/>
</dbReference>
<dbReference type="PROSITE" id="PS50089">
    <property type="entry name" value="ZF_RING_2"/>
    <property type="match status" value="1"/>
</dbReference>
<dbReference type="PROSITE" id="PS51266">
    <property type="entry name" value="ZF_CHY"/>
    <property type="match status" value="1"/>
</dbReference>
<accession>A0A7S0YK97</accession>
<dbReference type="Pfam" id="PF14599">
    <property type="entry name" value="zinc_ribbon_6"/>
    <property type="match status" value="1"/>
</dbReference>
<evidence type="ECO:0000256" key="2">
    <source>
        <dbReference type="ARBA" id="ARBA00022771"/>
    </source>
</evidence>
<dbReference type="InterPro" id="IPR037275">
    <property type="entry name" value="Znf_CTCHY_sf"/>
</dbReference>
<dbReference type="InterPro" id="IPR037274">
    <property type="entry name" value="Znf_CHY_sf"/>
</dbReference>
<dbReference type="SUPFAM" id="SSF57850">
    <property type="entry name" value="RING/U-box"/>
    <property type="match status" value="1"/>
</dbReference>